<dbReference type="eggNOG" id="COG4416">
    <property type="taxonomic scope" value="Bacteria"/>
</dbReference>
<dbReference type="EMBL" id="AHYT01000001">
    <property type="protein sequence ID" value="EOT30705.1"/>
    <property type="molecule type" value="Genomic_DNA"/>
</dbReference>
<evidence type="ECO:0008006" key="4">
    <source>
        <dbReference type="Google" id="ProtNLM"/>
    </source>
</evidence>
<comment type="caution">
    <text evidence="2">The sequence shown here is derived from an EMBL/GenBank/DDBJ whole genome shotgun (WGS) entry which is preliminary data.</text>
</comment>
<dbReference type="HOGENOM" id="CLU_133627_0_0_9"/>
<evidence type="ECO:0000313" key="3">
    <source>
        <dbReference type="Proteomes" id="UP000014136"/>
    </source>
</evidence>
<accession>S0JQ98</accession>
<evidence type="ECO:0000256" key="1">
    <source>
        <dbReference type="SAM" id="Phobius"/>
    </source>
</evidence>
<dbReference type="RefSeq" id="WP_016174220.1">
    <property type="nucleotide sequence ID" value="NZ_KE136389.1"/>
</dbReference>
<keyword evidence="1" id="KW-1133">Transmembrane helix</keyword>
<dbReference type="PATRIC" id="fig|1139996.3.peg.402"/>
<dbReference type="AlphaFoldDB" id="S0JQ98"/>
<keyword evidence="1" id="KW-0812">Transmembrane</keyword>
<sequence>MKQNWKLKIMKFMHGRYGHFDALGKLLIIVALLSLLISGPFRWLAYVLIVVAYYRFFSKRIYVRANENKKYLVVQNKVTHFFKQQKEKFQQRKTHVYFRCPECKQQLRAPKGKGKIKVTCSQCHHQFIKKV</sequence>
<keyword evidence="3" id="KW-1185">Reference proteome</keyword>
<feature type="transmembrane region" description="Helical" evidence="1">
    <location>
        <begin position="20"/>
        <end position="37"/>
    </location>
</feature>
<proteinExistence type="predicted"/>
<dbReference type="OrthoDB" id="3174166at2"/>
<feature type="transmembrane region" description="Helical" evidence="1">
    <location>
        <begin position="43"/>
        <end position="62"/>
    </location>
</feature>
<dbReference type="STRING" id="41997.RV16_GL002474"/>
<gene>
    <name evidence="2" type="ORF">OMQ_00409</name>
</gene>
<protein>
    <recommendedName>
        <fullName evidence="4">Zn-finger containing protein</fullName>
    </recommendedName>
</protein>
<name>S0JQ98_9ENTE</name>
<organism evidence="2 3">
    <name type="scientific">Enterococcus saccharolyticus subsp. saccharolyticus ATCC 43076</name>
    <dbReference type="NCBI Taxonomy" id="1139996"/>
    <lineage>
        <taxon>Bacteria</taxon>
        <taxon>Bacillati</taxon>
        <taxon>Bacillota</taxon>
        <taxon>Bacilli</taxon>
        <taxon>Lactobacillales</taxon>
        <taxon>Enterococcaceae</taxon>
        <taxon>Enterococcus</taxon>
    </lineage>
</organism>
<dbReference type="Proteomes" id="UP000014136">
    <property type="component" value="Unassembled WGS sequence"/>
</dbReference>
<evidence type="ECO:0000313" key="2">
    <source>
        <dbReference type="EMBL" id="EOT30705.1"/>
    </source>
</evidence>
<reference evidence="2 3" key="1">
    <citation type="submission" date="2013-03" db="EMBL/GenBank/DDBJ databases">
        <title>The Genome Sequence of Enterococcus saccharolyticus ATCC_43076 (Illumina only assembly).</title>
        <authorList>
            <consortium name="The Broad Institute Genomics Platform"/>
            <consortium name="The Broad Institute Genome Sequencing Center for Infectious Disease"/>
            <person name="Earl A."/>
            <person name="Russ C."/>
            <person name="Gilmore M."/>
            <person name="Surin D."/>
            <person name="Walker B."/>
            <person name="Young S."/>
            <person name="Zeng Q."/>
            <person name="Gargeya S."/>
            <person name="Fitzgerald M."/>
            <person name="Haas B."/>
            <person name="Abouelleil A."/>
            <person name="Allen A.W."/>
            <person name="Alvarado L."/>
            <person name="Arachchi H.M."/>
            <person name="Berlin A.M."/>
            <person name="Chapman S.B."/>
            <person name="Gainer-Dewar J."/>
            <person name="Goldberg J."/>
            <person name="Griggs A."/>
            <person name="Gujja S."/>
            <person name="Hansen M."/>
            <person name="Howarth C."/>
            <person name="Imamovic A."/>
            <person name="Ireland A."/>
            <person name="Larimer J."/>
            <person name="McCowan C."/>
            <person name="Murphy C."/>
            <person name="Pearson M."/>
            <person name="Poon T.W."/>
            <person name="Priest M."/>
            <person name="Roberts A."/>
            <person name="Saif S."/>
            <person name="Shea T."/>
            <person name="Sisk P."/>
            <person name="Sykes S."/>
            <person name="Wortman J."/>
            <person name="Nusbaum C."/>
            <person name="Birren B."/>
        </authorList>
    </citation>
    <scope>NUCLEOTIDE SEQUENCE [LARGE SCALE GENOMIC DNA]</scope>
    <source>
        <strain evidence="2 3">ATCC 43076</strain>
    </source>
</reference>
<keyword evidence="1" id="KW-0472">Membrane</keyword>